<dbReference type="InterPro" id="IPR016085">
    <property type="entry name" value="Protease_inh_B-barrel_dom"/>
</dbReference>
<keyword evidence="7" id="KW-1185">Reference proteome</keyword>
<sequence length="108" mass="11740">MGSTLPPVPLARDLAGDWVLSDAGRSCAIHLWIDEIPNANGYRLTVDTCPEACNFSMNAVAWRPAPDGISLLDREGSTLIFFSREANGYRSDIASDAGMRMDRKPGAR</sequence>
<dbReference type="EMBL" id="CP054840">
    <property type="protein sequence ID" value="QKV53638.1"/>
    <property type="molecule type" value="Genomic_DNA"/>
</dbReference>
<accession>A0A6N1X409</accession>
<evidence type="ECO:0000313" key="7">
    <source>
        <dbReference type="Proteomes" id="UP000509579"/>
    </source>
</evidence>
<dbReference type="AlphaFoldDB" id="A0A6N1X409"/>
<dbReference type="GO" id="GO:0008191">
    <property type="term" value="F:metalloendopeptidase inhibitor activity"/>
    <property type="evidence" value="ECO:0007669"/>
    <property type="project" value="InterPro"/>
</dbReference>
<organism evidence="6 7">
    <name type="scientific">Comamonas antarctica</name>
    <dbReference type="NCBI Taxonomy" id="2743470"/>
    <lineage>
        <taxon>Bacteria</taxon>
        <taxon>Pseudomonadati</taxon>
        <taxon>Pseudomonadota</taxon>
        <taxon>Betaproteobacteria</taxon>
        <taxon>Burkholderiales</taxon>
        <taxon>Comamonadaceae</taxon>
        <taxon>Comamonas</taxon>
    </lineage>
</organism>
<comment type="subcellular location">
    <subcellularLocation>
        <location evidence="1">Periplasm</location>
    </subcellularLocation>
</comment>
<dbReference type="Gene3D" id="2.40.128.10">
    <property type="match status" value="1"/>
</dbReference>
<gene>
    <name evidence="6" type="ORF">HUK68_12455</name>
</gene>
<dbReference type="Proteomes" id="UP000509579">
    <property type="component" value="Chromosome"/>
</dbReference>
<dbReference type="KEGG" id="aant:HUK68_12455"/>
<proteinExistence type="predicted"/>
<keyword evidence="2" id="KW-0646">Protease inhibitor</keyword>
<dbReference type="InterPro" id="IPR021140">
    <property type="entry name" value="Inh/Omp19"/>
</dbReference>
<evidence type="ECO:0000259" key="5">
    <source>
        <dbReference type="Pfam" id="PF02974"/>
    </source>
</evidence>
<feature type="domain" description="Alkaline proteinase inhibitor/ Outer membrane lipoprotein Omp19" evidence="5">
    <location>
        <begin position="11"/>
        <end position="96"/>
    </location>
</feature>
<name>A0A6N1X409_9BURK</name>
<dbReference type="GO" id="GO:0042597">
    <property type="term" value="C:periplasmic space"/>
    <property type="evidence" value="ECO:0007669"/>
    <property type="project" value="UniProtKB-SubCell"/>
</dbReference>
<dbReference type="SUPFAM" id="SSF50882">
    <property type="entry name" value="beta-Barrel protease inhibitors"/>
    <property type="match status" value="1"/>
</dbReference>
<dbReference type="RefSeq" id="WP_175504444.1">
    <property type="nucleotide sequence ID" value="NZ_CP054840.1"/>
</dbReference>
<evidence type="ECO:0000256" key="1">
    <source>
        <dbReference type="ARBA" id="ARBA00004418"/>
    </source>
</evidence>
<dbReference type="InterPro" id="IPR022815">
    <property type="entry name" value="Inh"/>
</dbReference>
<dbReference type="Pfam" id="PF02974">
    <property type="entry name" value="Inh"/>
    <property type="match status" value="1"/>
</dbReference>
<reference evidence="6 7" key="1">
    <citation type="submission" date="2020-06" db="EMBL/GenBank/DDBJ databases">
        <title>Acidovorax antarctica sp. nov., isolated from Corinth ice sheet soil, Antarctic Fields Peninsula.</title>
        <authorList>
            <person name="Xu Q."/>
            <person name="Peng F."/>
        </authorList>
    </citation>
    <scope>NUCLEOTIDE SEQUENCE [LARGE SCALE GENOMIC DNA]</scope>
    <source>
        <strain evidence="6 7">16-35-5</strain>
    </source>
</reference>
<evidence type="ECO:0000256" key="2">
    <source>
        <dbReference type="ARBA" id="ARBA00022690"/>
    </source>
</evidence>
<protein>
    <submittedName>
        <fullName evidence="6">AprI/Inh family metalloprotease inhibitor</fullName>
    </submittedName>
</protein>
<keyword evidence="3" id="KW-0732">Signal</keyword>
<evidence type="ECO:0000313" key="6">
    <source>
        <dbReference type="EMBL" id="QKV53638.1"/>
    </source>
</evidence>
<keyword evidence="4" id="KW-0574">Periplasm</keyword>
<evidence type="ECO:0000256" key="4">
    <source>
        <dbReference type="ARBA" id="ARBA00022764"/>
    </source>
</evidence>
<dbReference type="PRINTS" id="PR01274">
    <property type="entry name" value="MPTASEINHBTR"/>
</dbReference>
<evidence type="ECO:0000256" key="3">
    <source>
        <dbReference type="ARBA" id="ARBA00022729"/>
    </source>
</evidence>